<evidence type="ECO:0000256" key="7">
    <source>
        <dbReference type="HAMAP-Rule" id="MF_00092"/>
    </source>
</evidence>
<dbReference type="GO" id="GO:0006298">
    <property type="term" value="P:mismatch repair"/>
    <property type="evidence" value="ECO:0007669"/>
    <property type="project" value="InterPro"/>
</dbReference>
<dbReference type="InterPro" id="IPR027417">
    <property type="entry name" value="P-loop_NTPase"/>
</dbReference>
<evidence type="ECO:0000256" key="8">
    <source>
        <dbReference type="SAM" id="Coils"/>
    </source>
</evidence>
<dbReference type="InterPro" id="IPR036187">
    <property type="entry name" value="DNA_mismatch_repair_MutS_sf"/>
</dbReference>
<comment type="function">
    <text evidence="7">Acts as a ribosome collision sensor, splitting the ribosome into its 2 subunits. Detects stalled/collided 70S ribosomes which it binds and splits by an ATP-hydrolysis driven conformational change. Acts upstream of the ribosome quality control system (RQC), a ribosome-associated complex that mediates the extraction of incompletely synthesized nascent chains from stalled ribosomes and their subsequent degradation. Probably generates substrates for RQC.</text>
</comment>
<dbReference type="EC" id="3.1.-.-" evidence="7"/>
<proteinExistence type="inferred from homology"/>
<dbReference type="Pfam" id="PF00488">
    <property type="entry name" value="MutS_V"/>
    <property type="match status" value="1"/>
</dbReference>
<dbReference type="HAMAP" id="MF_00092">
    <property type="entry name" value="MutS2"/>
    <property type="match status" value="1"/>
</dbReference>
<dbReference type="EC" id="3.6.4.-" evidence="7"/>
<keyword evidence="7" id="KW-0540">Nuclease</keyword>
<evidence type="ECO:0000256" key="5">
    <source>
        <dbReference type="ARBA" id="ARBA00022884"/>
    </source>
</evidence>
<dbReference type="PROSITE" id="PS50828">
    <property type="entry name" value="SMR"/>
    <property type="match status" value="1"/>
</dbReference>
<keyword evidence="11" id="KW-1185">Reference proteome</keyword>
<keyword evidence="1 7" id="KW-0699">rRNA-binding</keyword>
<dbReference type="GO" id="GO:0140664">
    <property type="term" value="F:ATP-dependent DNA damage sensor activity"/>
    <property type="evidence" value="ECO:0007669"/>
    <property type="project" value="InterPro"/>
</dbReference>
<accession>A0A3D8J969</accession>
<comment type="function">
    <text evidence="7">Endonuclease that is involved in the suppression of homologous recombination and thus may have a key role in the control of bacterial genetic diversity.</text>
</comment>
<dbReference type="GO" id="GO:0043023">
    <property type="term" value="F:ribosomal large subunit binding"/>
    <property type="evidence" value="ECO:0007669"/>
    <property type="project" value="UniProtKB-UniRule"/>
</dbReference>
<comment type="subunit">
    <text evidence="7">Homodimer. Binds to stalled ribosomes, contacting rRNA.</text>
</comment>
<dbReference type="InterPro" id="IPR002625">
    <property type="entry name" value="Smr_dom"/>
</dbReference>
<protein>
    <recommendedName>
        <fullName evidence="7">Endonuclease MutS2</fullName>
        <ecNumber evidence="7">3.1.-.-</ecNumber>
    </recommendedName>
    <alternativeName>
        <fullName evidence="7">Ribosome-associated protein quality control-upstream factor</fullName>
        <shortName evidence="7">RQC-upstream factor</shortName>
        <shortName evidence="7">RqcU</shortName>
        <ecNumber evidence="7">3.6.4.-</ecNumber>
    </alternativeName>
</protein>
<dbReference type="SMART" id="SM00533">
    <property type="entry name" value="MUTSd"/>
    <property type="match status" value="1"/>
</dbReference>
<dbReference type="SMART" id="SM00534">
    <property type="entry name" value="MUTSac"/>
    <property type="match status" value="1"/>
</dbReference>
<dbReference type="PANTHER" id="PTHR11361:SF14">
    <property type="entry name" value="DNA MISMATCH REPAIR PROTEIN MUTS, TYPE 2"/>
    <property type="match status" value="1"/>
</dbReference>
<evidence type="ECO:0000313" key="10">
    <source>
        <dbReference type="EMBL" id="RDU73972.1"/>
    </source>
</evidence>
<dbReference type="SUPFAM" id="SSF48334">
    <property type="entry name" value="DNA repair protein MutS, domain III"/>
    <property type="match status" value="1"/>
</dbReference>
<dbReference type="SMART" id="SM00463">
    <property type="entry name" value="SMR"/>
    <property type="match status" value="1"/>
</dbReference>
<organism evidence="10 11">
    <name type="scientific">Helicobacter anseris</name>
    <dbReference type="NCBI Taxonomy" id="375926"/>
    <lineage>
        <taxon>Bacteria</taxon>
        <taxon>Pseudomonadati</taxon>
        <taxon>Campylobacterota</taxon>
        <taxon>Epsilonproteobacteria</taxon>
        <taxon>Campylobacterales</taxon>
        <taxon>Helicobacteraceae</taxon>
        <taxon>Helicobacter</taxon>
    </lineage>
</organism>
<keyword evidence="7 10" id="KW-0255">Endonuclease</keyword>
<dbReference type="NCBIfam" id="TIGR01069">
    <property type="entry name" value="mutS2"/>
    <property type="match status" value="1"/>
</dbReference>
<feature type="coiled-coil region" evidence="8">
    <location>
        <begin position="508"/>
        <end position="542"/>
    </location>
</feature>
<dbReference type="EMBL" id="NXLX01000007">
    <property type="protein sequence ID" value="RDU73972.1"/>
    <property type="molecule type" value="Genomic_DNA"/>
</dbReference>
<evidence type="ECO:0000313" key="11">
    <source>
        <dbReference type="Proteomes" id="UP000256695"/>
    </source>
</evidence>
<dbReference type="Gene3D" id="3.40.50.300">
    <property type="entry name" value="P-loop containing nucleotide triphosphate hydrolases"/>
    <property type="match status" value="1"/>
</dbReference>
<keyword evidence="8" id="KW-0175">Coiled coil</keyword>
<dbReference type="GO" id="GO:0019843">
    <property type="term" value="F:rRNA binding"/>
    <property type="evidence" value="ECO:0007669"/>
    <property type="project" value="UniProtKB-UniRule"/>
</dbReference>
<dbReference type="SUPFAM" id="SSF160443">
    <property type="entry name" value="SMR domain-like"/>
    <property type="match status" value="1"/>
</dbReference>
<gene>
    <name evidence="7" type="primary">mutS2</name>
    <name evidence="7" type="synonym">rqcU</name>
    <name evidence="10" type="ORF">CQA57_03970</name>
</gene>
<sequence>MKAYKNLIKQLDLNHFIDTLETFFARKKEIIFDGDKKVFFTLIEEMDKIIFTPPKEVKNLDTSLQSIQKFGVLKLEEIYEFTKIIHYFNYLKHHKQITPESHLYAYLQKIQIPENLLQLLNYFNEEGRIKEGIFENLDSINTAIMRQNKNIQEAFYTILHSKSIQPYLVDHQIHYINQKQTLLLKSGYQSVIQGIILQRSHSGFFYLLPDTIKNIYQKIQEMENELQQIIYEICKELSGILTKHFHFLNFINKEFDRFDHLQARVFFAKHYNLSFILPQYKDQQILLKDFAHPILNNPKLINLDFSKQLLLITGVNAGGKTMLLKSILSAVFLSKYLIPFKINAQKSKIPHFKNIFTIISDPQNSKNDISTFAGRMLDFSHILQEKEMILGIDEIELGTDADEAASLYKILLENLLEKQAKIIVTTHHKRLASIMANDSRIELCAAIYDEKKQQPTFDFLLGSIGKSYAFETAQRYKIPPNLISLAKKNYGEDKEKLNILIEKGVQLEIELREKIQTLEKQIEEYQKKQQTLNDLKEQHLLEYQQKERHLQGIYHDAIQALKNDLKDKQTQDIHRSFNNANKILSKLQNQQQQTPQKKEFKINDRVKYKQNKATILAIQNEKYLIELDTGMRLKVDSSNLKKIGRNKTPQIQQKILRPNNAFVHLDLHGLRAQEALEKLDKFISDSLISGFDEVLVYHGIGGGTLAKITKEFLTSHPKVVSFEDAPPNLGGFGAKIIKL</sequence>
<dbReference type="GO" id="GO:0045910">
    <property type="term" value="P:negative regulation of DNA recombination"/>
    <property type="evidence" value="ECO:0007669"/>
    <property type="project" value="InterPro"/>
</dbReference>
<reference evidence="10 11" key="1">
    <citation type="submission" date="2018-04" db="EMBL/GenBank/DDBJ databases">
        <title>Novel Campyloabacter and Helicobacter Species and Strains.</title>
        <authorList>
            <person name="Mannion A.J."/>
            <person name="Shen Z."/>
            <person name="Fox J.G."/>
        </authorList>
    </citation>
    <scope>NUCLEOTIDE SEQUENCE [LARGE SCALE GENOMIC DNA]</scope>
    <source>
        <strain evidence="10 11">MIT 04-9362</strain>
    </source>
</reference>
<name>A0A3D8J969_9HELI</name>
<dbReference type="InterPro" id="IPR045076">
    <property type="entry name" value="MutS"/>
</dbReference>
<dbReference type="OrthoDB" id="9808166at2"/>
<dbReference type="AlphaFoldDB" id="A0A3D8J969"/>
<dbReference type="GO" id="GO:0005524">
    <property type="term" value="F:ATP binding"/>
    <property type="evidence" value="ECO:0007669"/>
    <property type="project" value="UniProtKB-UniRule"/>
</dbReference>
<keyword evidence="4 7" id="KW-0067">ATP-binding</keyword>
<dbReference type="GO" id="GO:0004519">
    <property type="term" value="F:endonuclease activity"/>
    <property type="evidence" value="ECO:0007669"/>
    <property type="project" value="UniProtKB-UniRule"/>
</dbReference>
<dbReference type="RefSeq" id="WP_115578937.1">
    <property type="nucleotide sequence ID" value="NZ_NXLX01000007.1"/>
</dbReference>
<dbReference type="InterPro" id="IPR007696">
    <property type="entry name" value="DNA_mismatch_repair_MutS_core"/>
</dbReference>
<evidence type="ECO:0000259" key="9">
    <source>
        <dbReference type="PROSITE" id="PS50828"/>
    </source>
</evidence>
<dbReference type="GO" id="GO:0072344">
    <property type="term" value="P:rescue of stalled ribosome"/>
    <property type="evidence" value="ECO:0007669"/>
    <property type="project" value="UniProtKB-UniRule"/>
</dbReference>
<evidence type="ECO:0000256" key="2">
    <source>
        <dbReference type="ARBA" id="ARBA00022741"/>
    </source>
</evidence>
<evidence type="ECO:0000256" key="1">
    <source>
        <dbReference type="ARBA" id="ARBA00022730"/>
    </source>
</evidence>
<dbReference type="InterPro" id="IPR036063">
    <property type="entry name" value="Smr_dom_sf"/>
</dbReference>
<comment type="caution">
    <text evidence="10">The sequence shown here is derived from an EMBL/GenBank/DDBJ whole genome shotgun (WGS) entry which is preliminary data.</text>
</comment>
<keyword evidence="2 7" id="KW-0547">Nucleotide-binding</keyword>
<evidence type="ECO:0000256" key="6">
    <source>
        <dbReference type="ARBA" id="ARBA00023125"/>
    </source>
</evidence>
<dbReference type="GO" id="GO:0016887">
    <property type="term" value="F:ATP hydrolysis activity"/>
    <property type="evidence" value="ECO:0007669"/>
    <property type="project" value="InterPro"/>
</dbReference>
<evidence type="ECO:0000256" key="3">
    <source>
        <dbReference type="ARBA" id="ARBA00022801"/>
    </source>
</evidence>
<dbReference type="GO" id="GO:0030983">
    <property type="term" value="F:mismatched DNA binding"/>
    <property type="evidence" value="ECO:0007669"/>
    <property type="project" value="InterPro"/>
</dbReference>
<dbReference type="Proteomes" id="UP000256695">
    <property type="component" value="Unassembled WGS sequence"/>
</dbReference>
<keyword evidence="6 7" id="KW-0238">DNA-binding</keyword>
<dbReference type="InterPro" id="IPR005747">
    <property type="entry name" value="MutS2"/>
</dbReference>
<keyword evidence="3 7" id="KW-0378">Hydrolase</keyword>
<dbReference type="Pfam" id="PF01713">
    <property type="entry name" value="Smr"/>
    <property type="match status" value="1"/>
</dbReference>
<feature type="domain" description="Smr" evidence="9">
    <location>
        <begin position="665"/>
        <end position="739"/>
    </location>
</feature>
<keyword evidence="5 7" id="KW-0694">RNA-binding</keyword>
<dbReference type="SUPFAM" id="SSF52540">
    <property type="entry name" value="P-loop containing nucleoside triphosphate hydrolases"/>
    <property type="match status" value="1"/>
</dbReference>
<dbReference type="PIRSF" id="PIRSF005814">
    <property type="entry name" value="MutS_YshD"/>
    <property type="match status" value="1"/>
</dbReference>
<dbReference type="InterPro" id="IPR000432">
    <property type="entry name" value="DNA_mismatch_repair_MutS_C"/>
</dbReference>
<dbReference type="PANTHER" id="PTHR11361">
    <property type="entry name" value="DNA MISMATCH REPAIR PROTEIN MUTS FAMILY MEMBER"/>
    <property type="match status" value="1"/>
</dbReference>
<feature type="binding site" evidence="7">
    <location>
        <begin position="314"/>
        <end position="321"/>
    </location>
    <ligand>
        <name>ATP</name>
        <dbReference type="ChEBI" id="CHEBI:30616"/>
    </ligand>
</feature>
<evidence type="ECO:0000256" key="4">
    <source>
        <dbReference type="ARBA" id="ARBA00022840"/>
    </source>
</evidence>
<dbReference type="Gene3D" id="3.30.1370.110">
    <property type="match status" value="1"/>
</dbReference>
<comment type="similarity">
    <text evidence="7">Belongs to the DNA mismatch repair MutS family. MutS2 subfamily.</text>
</comment>